<dbReference type="GO" id="GO:0004674">
    <property type="term" value="F:protein serine/threonine kinase activity"/>
    <property type="evidence" value="ECO:0007669"/>
    <property type="project" value="UniProtKB-KW"/>
</dbReference>
<keyword evidence="4" id="KW-0723">Serine/threonine-protein kinase</keyword>
<dbReference type="InterPro" id="IPR017441">
    <property type="entry name" value="Protein_kinase_ATP_BS"/>
</dbReference>
<feature type="transmembrane region" description="Helical" evidence="21">
    <location>
        <begin position="263"/>
        <end position="286"/>
    </location>
</feature>
<evidence type="ECO:0000256" key="19">
    <source>
        <dbReference type="PROSITE-ProRule" id="PRU10141"/>
    </source>
</evidence>
<dbReference type="InterPro" id="IPR013210">
    <property type="entry name" value="LRR_N_plant-typ"/>
</dbReference>
<evidence type="ECO:0000313" key="23">
    <source>
        <dbReference type="EMBL" id="KAG6516165.1"/>
    </source>
</evidence>
<comment type="catalytic activity">
    <reaction evidence="17">
        <text>L-threonyl-[protein] + ATP = O-phospho-L-threonyl-[protein] + ADP + H(+)</text>
        <dbReference type="Rhea" id="RHEA:46608"/>
        <dbReference type="Rhea" id="RHEA-COMP:11060"/>
        <dbReference type="Rhea" id="RHEA-COMP:11605"/>
        <dbReference type="ChEBI" id="CHEBI:15378"/>
        <dbReference type="ChEBI" id="CHEBI:30013"/>
        <dbReference type="ChEBI" id="CHEBI:30616"/>
        <dbReference type="ChEBI" id="CHEBI:61977"/>
        <dbReference type="ChEBI" id="CHEBI:456216"/>
        <dbReference type="EC" id="2.7.11.1"/>
    </reaction>
</comment>
<keyword evidence="5" id="KW-0433">Leucine-rich repeat</keyword>
<evidence type="ECO:0000256" key="17">
    <source>
        <dbReference type="ARBA" id="ARBA00047899"/>
    </source>
</evidence>
<dbReference type="SMART" id="SM00220">
    <property type="entry name" value="S_TKc"/>
    <property type="match status" value="1"/>
</dbReference>
<dbReference type="GO" id="GO:0005886">
    <property type="term" value="C:plasma membrane"/>
    <property type="evidence" value="ECO:0007669"/>
    <property type="project" value="UniProtKB-SubCell"/>
</dbReference>
<keyword evidence="15" id="KW-0675">Receptor</keyword>
<dbReference type="Pfam" id="PF07714">
    <property type="entry name" value="PK_Tyr_Ser-Thr"/>
    <property type="match status" value="1"/>
</dbReference>
<sequence>MMPIRLLLTYNTPPPVAVCSLCRFLPTMASSCCLFLLLLSLLFSASFSFEPLNMEVEALIDIRSDLHDPHGVLSNWDEDSVDPCSWAMITCSSDNHVIGLGAPSQNLSGVLSGRIGNLTNLQQVLLQNNNISGELPAELGLLPKLQSLDLSNNHFSGVVPDSLGHLASLRYLDLSYNNLTGSVPEFPFQIRTFNVVGNPLKCGSRMDECSRTTVPSSLPFLLESSTQSNSFDPFILPHREESLRFELQFAFHVVSERSKAKKLGIAMGVSFGGSLLLLLVALLLFLCRRKRQKKQWVLGLSGECHPASQERYGHSSASVTVTEMTIEFCLMQTEREEEGAAAGAGAGLGNLRRFTLRELRTATENFSGRNVLGKGGFGHVYKGRLSDGTLVAVKRLRADAVGSGSGEAQFRTEVEMISLAIHRNLLRLLGYCAAGGERLLVYPFMPNGSVAARLRGTLLPPMHCLSYSGQNSARLIQRPQSAVNTVRVRLISAVRSAIPGLIVVITARRKPALEWNTRKRIALGAARGLLYLHEQCDPKIIHRDVKAANILLDDCCEAVVGDFGLAKLLDHDDSHVTTAVRGTVGHIAPEYLSTGQSSDKTDVFGFGTLLLELISGRRVLEFGKGPSQNQKGAMLDWVRKVYQEKKLDLLLDRDLGTDYDRIELAEMVQVALLCTQFLPAHRPKMSEVVRMLEGDGLADKWEASIRPPIRIPKNDGSHADANEFFNINCGNEENNSDDDAASAAMVDEMELSGPR</sequence>
<keyword evidence="11" id="KW-0418">Kinase</keyword>
<dbReference type="Gene3D" id="1.10.510.10">
    <property type="entry name" value="Transferase(Phosphotransferase) domain 1"/>
    <property type="match status" value="1"/>
</dbReference>
<dbReference type="PANTHER" id="PTHR48006:SF90">
    <property type="entry name" value="PROTEIN KINASE DOMAIN-CONTAINING PROTEIN"/>
    <property type="match status" value="1"/>
</dbReference>
<keyword evidence="16" id="KW-0325">Glycoprotein</keyword>
<evidence type="ECO:0000256" key="21">
    <source>
        <dbReference type="SAM" id="Phobius"/>
    </source>
</evidence>
<evidence type="ECO:0000256" key="12">
    <source>
        <dbReference type="ARBA" id="ARBA00022840"/>
    </source>
</evidence>
<dbReference type="InterPro" id="IPR011009">
    <property type="entry name" value="Kinase-like_dom_sf"/>
</dbReference>
<evidence type="ECO:0000256" key="1">
    <source>
        <dbReference type="ARBA" id="ARBA00004162"/>
    </source>
</evidence>
<reference evidence="23 24" key="1">
    <citation type="submission" date="2020-08" db="EMBL/GenBank/DDBJ databases">
        <title>Plant Genome Project.</title>
        <authorList>
            <person name="Zhang R.-G."/>
        </authorList>
    </citation>
    <scope>NUCLEOTIDE SEQUENCE [LARGE SCALE GENOMIC DNA]</scope>
    <source>
        <tissue evidence="23">Rhizome</tissue>
    </source>
</reference>
<evidence type="ECO:0000256" key="3">
    <source>
        <dbReference type="ARBA" id="ARBA00012513"/>
    </source>
</evidence>
<dbReference type="PROSITE" id="PS00108">
    <property type="entry name" value="PROTEIN_KINASE_ST"/>
    <property type="match status" value="1"/>
</dbReference>
<dbReference type="FunFam" id="3.80.10.10:FF:000275">
    <property type="entry name" value="Leucine-rich repeat receptor-like protein kinase"/>
    <property type="match status" value="1"/>
</dbReference>
<evidence type="ECO:0000256" key="16">
    <source>
        <dbReference type="ARBA" id="ARBA00023180"/>
    </source>
</evidence>
<dbReference type="Proteomes" id="UP000734854">
    <property type="component" value="Unassembled WGS sequence"/>
</dbReference>
<keyword evidence="9" id="KW-0677">Repeat</keyword>
<comment type="caution">
    <text evidence="23">The sequence shown here is derived from an EMBL/GenBank/DDBJ whole genome shotgun (WGS) entry which is preliminary data.</text>
</comment>
<dbReference type="InterPro" id="IPR001245">
    <property type="entry name" value="Ser-Thr/Tyr_kinase_cat_dom"/>
</dbReference>
<dbReference type="Gene3D" id="3.80.10.10">
    <property type="entry name" value="Ribonuclease Inhibitor"/>
    <property type="match status" value="1"/>
</dbReference>
<dbReference type="GO" id="GO:0005524">
    <property type="term" value="F:ATP binding"/>
    <property type="evidence" value="ECO:0007669"/>
    <property type="project" value="UniProtKB-UniRule"/>
</dbReference>
<dbReference type="PROSITE" id="PS00107">
    <property type="entry name" value="PROTEIN_KINASE_ATP"/>
    <property type="match status" value="1"/>
</dbReference>
<evidence type="ECO:0000256" key="2">
    <source>
        <dbReference type="ARBA" id="ARBA00008684"/>
    </source>
</evidence>
<dbReference type="PROSITE" id="PS51450">
    <property type="entry name" value="LRR"/>
    <property type="match status" value="1"/>
</dbReference>
<keyword evidence="24" id="KW-1185">Reference proteome</keyword>
<keyword evidence="14 21" id="KW-0472">Membrane</keyword>
<gene>
    <name evidence="23" type="ORF">ZIOFF_026614</name>
</gene>
<dbReference type="InterPro" id="IPR032675">
    <property type="entry name" value="LRR_dom_sf"/>
</dbReference>
<evidence type="ECO:0000256" key="6">
    <source>
        <dbReference type="ARBA" id="ARBA00022679"/>
    </source>
</evidence>
<keyword evidence="12 19" id="KW-0067">ATP-binding</keyword>
<evidence type="ECO:0000313" key="24">
    <source>
        <dbReference type="Proteomes" id="UP000734854"/>
    </source>
</evidence>
<keyword evidence="6" id="KW-0808">Transferase</keyword>
<evidence type="ECO:0000256" key="5">
    <source>
        <dbReference type="ARBA" id="ARBA00022614"/>
    </source>
</evidence>
<dbReference type="SUPFAM" id="SSF56112">
    <property type="entry name" value="Protein kinase-like (PK-like)"/>
    <property type="match status" value="1"/>
</dbReference>
<dbReference type="InterPro" id="IPR001611">
    <property type="entry name" value="Leu-rich_rpt"/>
</dbReference>
<dbReference type="SMART" id="SM00369">
    <property type="entry name" value="LRR_TYP"/>
    <property type="match status" value="3"/>
</dbReference>
<dbReference type="FunFam" id="1.10.510.10:FF:000016">
    <property type="entry name" value="Somatic embryogenesis receptor-like kinase 1"/>
    <property type="match status" value="1"/>
</dbReference>
<protein>
    <recommendedName>
        <fullName evidence="3">non-specific serine/threonine protein kinase</fullName>
        <ecNumber evidence="3">2.7.11.1</ecNumber>
    </recommendedName>
</protein>
<dbReference type="EMBL" id="JACMSC010000007">
    <property type="protein sequence ID" value="KAG6516165.1"/>
    <property type="molecule type" value="Genomic_DNA"/>
</dbReference>
<feature type="domain" description="Protein kinase" evidence="22">
    <location>
        <begin position="366"/>
        <end position="702"/>
    </location>
</feature>
<dbReference type="GO" id="GO:0009742">
    <property type="term" value="P:brassinosteroid mediated signaling pathway"/>
    <property type="evidence" value="ECO:0007669"/>
    <property type="project" value="UniProtKB-ARBA"/>
</dbReference>
<evidence type="ECO:0000256" key="15">
    <source>
        <dbReference type="ARBA" id="ARBA00023170"/>
    </source>
</evidence>
<keyword evidence="13 21" id="KW-1133">Transmembrane helix</keyword>
<evidence type="ECO:0000256" key="18">
    <source>
        <dbReference type="ARBA" id="ARBA00048679"/>
    </source>
</evidence>
<keyword evidence="7 21" id="KW-0812">Transmembrane</keyword>
<feature type="region of interest" description="Disordered" evidence="20">
    <location>
        <begin position="729"/>
        <end position="755"/>
    </location>
</feature>
<keyword evidence="8" id="KW-0732">Signal</keyword>
<dbReference type="FunFam" id="3.30.200.20:FF:000015">
    <property type="entry name" value="Somatic embryogenesis receptor kinase 1"/>
    <property type="match status" value="1"/>
</dbReference>
<keyword evidence="10 19" id="KW-0547">Nucleotide-binding</keyword>
<dbReference type="Pfam" id="PF13855">
    <property type="entry name" value="LRR_8"/>
    <property type="match status" value="1"/>
</dbReference>
<evidence type="ECO:0000256" key="14">
    <source>
        <dbReference type="ARBA" id="ARBA00023136"/>
    </source>
</evidence>
<evidence type="ECO:0000256" key="7">
    <source>
        <dbReference type="ARBA" id="ARBA00022692"/>
    </source>
</evidence>
<evidence type="ECO:0000256" key="10">
    <source>
        <dbReference type="ARBA" id="ARBA00022741"/>
    </source>
</evidence>
<organism evidence="23 24">
    <name type="scientific">Zingiber officinale</name>
    <name type="common">Ginger</name>
    <name type="synonym">Amomum zingiber</name>
    <dbReference type="NCBI Taxonomy" id="94328"/>
    <lineage>
        <taxon>Eukaryota</taxon>
        <taxon>Viridiplantae</taxon>
        <taxon>Streptophyta</taxon>
        <taxon>Embryophyta</taxon>
        <taxon>Tracheophyta</taxon>
        <taxon>Spermatophyta</taxon>
        <taxon>Magnoliopsida</taxon>
        <taxon>Liliopsida</taxon>
        <taxon>Zingiberales</taxon>
        <taxon>Zingiberaceae</taxon>
        <taxon>Zingiber</taxon>
    </lineage>
</organism>
<comment type="subcellular location">
    <subcellularLocation>
        <location evidence="1">Cell membrane</location>
        <topology evidence="1">Single-pass membrane protein</topology>
    </subcellularLocation>
</comment>
<comment type="similarity">
    <text evidence="2">Belongs to the protein kinase superfamily. Ser/Thr protein kinase family.</text>
</comment>
<evidence type="ECO:0000256" key="4">
    <source>
        <dbReference type="ARBA" id="ARBA00022527"/>
    </source>
</evidence>
<dbReference type="EC" id="2.7.11.1" evidence="3"/>
<dbReference type="PRINTS" id="PR00019">
    <property type="entry name" value="LEURICHRPT"/>
</dbReference>
<feature type="binding site" evidence="19">
    <location>
        <position position="394"/>
    </location>
    <ligand>
        <name>ATP</name>
        <dbReference type="ChEBI" id="CHEBI:30616"/>
    </ligand>
</feature>
<accession>A0A8J5L7I2</accession>
<dbReference type="Gene3D" id="3.30.200.20">
    <property type="entry name" value="Phosphorylase Kinase, domain 1"/>
    <property type="match status" value="1"/>
</dbReference>
<dbReference type="SUPFAM" id="SSF52058">
    <property type="entry name" value="L domain-like"/>
    <property type="match status" value="1"/>
</dbReference>
<comment type="catalytic activity">
    <reaction evidence="18">
        <text>L-seryl-[protein] + ATP = O-phospho-L-seryl-[protein] + ADP + H(+)</text>
        <dbReference type="Rhea" id="RHEA:17989"/>
        <dbReference type="Rhea" id="RHEA-COMP:9863"/>
        <dbReference type="Rhea" id="RHEA-COMP:11604"/>
        <dbReference type="ChEBI" id="CHEBI:15378"/>
        <dbReference type="ChEBI" id="CHEBI:29999"/>
        <dbReference type="ChEBI" id="CHEBI:30616"/>
        <dbReference type="ChEBI" id="CHEBI:83421"/>
        <dbReference type="ChEBI" id="CHEBI:456216"/>
        <dbReference type="EC" id="2.7.11.1"/>
    </reaction>
</comment>
<dbReference type="Pfam" id="PF08263">
    <property type="entry name" value="LRRNT_2"/>
    <property type="match status" value="1"/>
</dbReference>
<dbReference type="AlphaFoldDB" id="A0A8J5L7I2"/>
<dbReference type="PANTHER" id="PTHR48006">
    <property type="entry name" value="LEUCINE-RICH REPEAT-CONTAINING PROTEIN DDB_G0281931-RELATED"/>
    <property type="match status" value="1"/>
</dbReference>
<evidence type="ECO:0000256" key="9">
    <source>
        <dbReference type="ARBA" id="ARBA00022737"/>
    </source>
</evidence>
<dbReference type="InterPro" id="IPR051824">
    <property type="entry name" value="LRR_Rcpt-Like_S/T_Kinase"/>
</dbReference>
<dbReference type="InterPro" id="IPR000719">
    <property type="entry name" value="Prot_kinase_dom"/>
</dbReference>
<dbReference type="PROSITE" id="PS50011">
    <property type="entry name" value="PROTEIN_KINASE_DOM"/>
    <property type="match status" value="1"/>
</dbReference>
<evidence type="ECO:0000256" key="8">
    <source>
        <dbReference type="ARBA" id="ARBA00022729"/>
    </source>
</evidence>
<evidence type="ECO:0000259" key="22">
    <source>
        <dbReference type="PROSITE" id="PS50011"/>
    </source>
</evidence>
<proteinExistence type="inferred from homology"/>
<name>A0A8J5L7I2_ZINOF</name>
<dbReference type="InterPro" id="IPR003591">
    <property type="entry name" value="Leu-rich_rpt_typical-subtyp"/>
</dbReference>
<evidence type="ECO:0000256" key="11">
    <source>
        <dbReference type="ARBA" id="ARBA00022777"/>
    </source>
</evidence>
<dbReference type="InterPro" id="IPR008271">
    <property type="entry name" value="Ser/Thr_kinase_AS"/>
</dbReference>
<evidence type="ECO:0000256" key="13">
    <source>
        <dbReference type="ARBA" id="ARBA00022989"/>
    </source>
</evidence>
<evidence type="ECO:0000256" key="20">
    <source>
        <dbReference type="SAM" id="MobiDB-lite"/>
    </source>
</evidence>